<dbReference type="VEuPathDB" id="FungiDB:H310_15313"/>
<keyword evidence="1" id="KW-0812">Transmembrane</keyword>
<keyword evidence="2" id="KW-0732">Signal</keyword>
<dbReference type="PROSITE" id="PS51257">
    <property type="entry name" value="PROKAR_LIPOPROTEIN"/>
    <property type="match status" value="1"/>
</dbReference>
<evidence type="ECO:0000256" key="2">
    <source>
        <dbReference type="SAM" id="SignalP"/>
    </source>
</evidence>
<feature type="signal peptide" evidence="2">
    <location>
        <begin position="1"/>
        <end position="26"/>
    </location>
</feature>
<dbReference type="EMBL" id="KI914281">
    <property type="protein sequence ID" value="ETV89850.1"/>
    <property type="molecule type" value="Genomic_DNA"/>
</dbReference>
<dbReference type="RefSeq" id="XP_008881518.1">
    <property type="nucleotide sequence ID" value="XM_008883296.1"/>
</dbReference>
<dbReference type="RefSeq" id="XP_008881520.1">
    <property type="nucleotide sequence ID" value="XM_008883298.1"/>
</dbReference>
<accession>A0A024T7M1</accession>
<evidence type="ECO:0008006" key="5">
    <source>
        <dbReference type="Google" id="ProtNLM"/>
    </source>
</evidence>
<protein>
    <recommendedName>
        <fullName evidence="5">Amino acid transporter transmembrane domain-containing protein</fullName>
    </recommendedName>
</protein>
<keyword evidence="1" id="KW-0472">Membrane</keyword>
<proteinExistence type="predicted"/>
<name>A0A024T7M1_9STRA</name>
<dbReference type="GeneID" id="20092361"/>
<organism evidence="3">
    <name type="scientific">Aphanomyces invadans</name>
    <dbReference type="NCBI Taxonomy" id="157072"/>
    <lineage>
        <taxon>Eukaryota</taxon>
        <taxon>Sar</taxon>
        <taxon>Stramenopiles</taxon>
        <taxon>Oomycota</taxon>
        <taxon>Saprolegniomycetes</taxon>
        <taxon>Saprolegniales</taxon>
        <taxon>Verrucalvaceae</taxon>
        <taxon>Aphanomyces</taxon>
    </lineage>
</organism>
<keyword evidence="1" id="KW-1133">Transmembrane helix</keyword>
<gene>
    <name evidence="3" type="ORF">H310_15311</name>
    <name evidence="4" type="ORF">H310_15313</name>
</gene>
<evidence type="ECO:0000313" key="3">
    <source>
        <dbReference type="EMBL" id="ETV89848.1"/>
    </source>
</evidence>
<dbReference type="GeneID" id="20092363"/>
<feature type="transmembrane region" description="Helical" evidence="1">
    <location>
        <begin position="50"/>
        <end position="79"/>
    </location>
</feature>
<feature type="chain" id="PRO_5007368746" description="Amino acid transporter transmembrane domain-containing protein" evidence="2">
    <location>
        <begin position="27"/>
        <end position="136"/>
    </location>
</feature>
<dbReference type="VEuPathDB" id="FungiDB:H310_15311"/>
<dbReference type="EMBL" id="KI914281">
    <property type="protein sequence ID" value="ETV89848.1"/>
    <property type="molecule type" value="Genomic_DNA"/>
</dbReference>
<sequence length="136" mass="14336">MPRIIYVTLAIVSILFMVVAITGVSAVGCQIPGNSLFAVAGTKNGFTANRGGVVLAMLAMQLHVTIAFAVIITPGFYILERVVFGLHEHNFALEVEAGYDKVETPGVEKDGGALAVAKDIRISLQLGRATGCRPHA</sequence>
<evidence type="ECO:0000256" key="1">
    <source>
        <dbReference type="SAM" id="Phobius"/>
    </source>
</evidence>
<reference evidence="3" key="1">
    <citation type="submission" date="2013-12" db="EMBL/GenBank/DDBJ databases">
        <title>The Genome Sequence of Aphanomyces invadans NJM9701.</title>
        <authorList>
            <consortium name="The Broad Institute Genomics Platform"/>
            <person name="Russ C."/>
            <person name="Tyler B."/>
            <person name="van West P."/>
            <person name="Dieguez-Uribeondo J."/>
            <person name="Young S.K."/>
            <person name="Zeng Q."/>
            <person name="Gargeya S."/>
            <person name="Fitzgerald M."/>
            <person name="Abouelleil A."/>
            <person name="Alvarado L."/>
            <person name="Chapman S.B."/>
            <person name="Gainer-Dewar J."/>
            <person name="Goldberg J."/>
            <person name="Griggs A."/>
            <person name="Gujja S."/>
            <person name="Hansen M."/>
            <person name="Howarth C."/>
            <person name="Imamovic A."/>
            <person name="Ireland A."/>
            <person name="Larimer J."/>
            <person name="McCowan C."/>
            <person name="Murphy C."/>
            <person name="Pearson M."/>
            <person name="Poon T.W."/>
            <person name="Priest M."/>
            <person name="Roberts A."/>
            <person name="Saif S."/>
            <person name="Shea T."/>
            <person name="Sykes S."/>
            <person name="Wortman J."/>
            <person name="Nusbaum C."/>
            <person name="Birren B."/>
        </authorList>
    </citation>
    <scope>NUCLEOTIDE SEQUENCE [LARGE SCALE GENOMIC DNA]</scope>
    <source>
        <strain evidence="3">NJM9701</strain>
    </source>
</reference>
<evidence type="ECO:0000313" key="4">
    <source>
        <dbReference type="EMBL" id="ETV89850.1"/>
    </source>
</evidence>
<dbReference type="OrthoDB" id="40134at2759"/>
<dbReference type="AlphaFoldDB" id="A0A024T7M1"/>